<evidence type="ECO:0000313" key="3">
    <source>
        <dbReference type="Proteomes" id="UP000019364"/>
    </source>
</evidence>
<comment type="caution">
    <text evidence="2">The sequence shown here is derived from an EMBL/GenBank/DDBJ whole genome shotgun (WGS) entry which is preliminary data.</text>
</comment>
<dbReference type="SUPFAM" id="SSF56024">
    <property type="entry name" value="Phospholipase D/nuclease"/>
    <property type="match status" value="1"/>
</dbReference>
<dbReference type="CDD" id="cd18032">
    <property type="entry name" value="DEXHc_RE_I_III_res"/>
    <property type="match status" value="1"/>
</dbReference>
<dbReference type="InterPro" id="IPR025202">
    <property type="entry name" value="PLD-like_dom"/>
</dbReference>
<dbReference type="Proteomes" id="UP000019364">
    <property type="component" value="Unassembled WGS sequence"/>
</dbReference>
<dbReference type="GO" id="GO:0005524">
    <property type="term" value="F:ATP binding"/>
    <property type="evidence" value="ECO:0007669"/>
    <property type="project" value="InterPro"/>
</dbReference>
<dbReference type="EMBL" id="BAVZ01000008">
    <property type="protein sequence ID" value="GAF08791.1"/>
    <property type="molecule type" value="Genomic_DNA"/>
</dbReference>
<protein>
    <submittedName>
        <fullName evidence="2">DNA/RNA helicase of DEAD/DEAH box family</fullName>
    </submittedName>
</protein>
<dbReference type="Pfam" id="PF04851">
    <property type="entry name" value="ResIII"/>
    <property type="match status" value="1"/>
</dbReference>
<dbReference type="GO" id="GO:0004386">
    <property type="term" value="F:helicase activity"/>
    <property type="evidence" value="ECO:0007669"/>
    <property type="project" value="UniProtKB-KW"/>
</dbReference>
<dbReference type="InterPro" id="IPR014001">
    <property type="entry name" value="Helicase_ATP-bd"/>
</dbReference>
<feature type="domain" description="Helicase ATP-binding" evidence="1">
    <location>
        <begin position="234"/>
        <end position="386"/>
    </location>
</feature>
<dbReference type="PANTHER" id="PTHR47396:SF1">
    <property type="entry name" value="ATP-DEPENDENT HELICASE IRC3-RELATED"/>
    <property type="match status" value="1"/>
</dbReference>
<dbReference type="SUPFAM" id="SSF52540">
    <property type="entry name" value="P-loop containing nucleoside triphosphate hydrolases"/>
    <property type="match status" value="1"/>
</dbReference>
<accession>W7YVZ0</accession>
<proteinExistence type="predicted"/>
<keyword evidence="2" id="KW-0347">Helicase</keyword>
<dbReference type="InterPro" id="IPR006935">
    <property type="entry name" value="Helicase/UvrB_N"/>
</dbReference>
<dbReference type="GO" id="GO:0005829">
    <property type="term" value="C:cytosol"/>
    <property type="evidence" value="ECO:0007669"/>
    <property type="project" value="TreeGrafter"/>
</dbReference>
<dbReference type="InterPro" id="IPR050742">
    <property type="entry name" value="Helicase_Restrict-Modif_Enz"/>
</dbReference>
<keyword evidence="2" id="KW-0547">Nucleotide-binding</keyword>
<dbReference type="eggNOG" id="COG3886">
    <property type="taxonomic scope" value="Bacteria"/>
</dbReference>
<dbReference type="eggNOG" id="COG1061">
    <property type="taxonomic scope" value="Bacteria"/>
</dbReference>
<dbReference type="CDD" id="cd09204">
    <property type="entry name" value="PLDc_N_DEXD_b2"/>
    <property type="match status" value="1"/>
</dbReference>
<dbReference type="Pfam" id="PF13091">
    <property type="entry name" value="PLDc_2"/>
    <property type="match status" value="1"/>
</dbReference>
<reference evidence="2 3" key="1">
    <citation type="journal article" date="2014" name="Genome Announc.">
        <title>Draft Genome Sequence of Paenibacillus pini JCM 16418T, Isolated from the Rhizosphere of Pine Tree.</title>
        <authorList>
            <person name="Yuki M."/>
            <person name="Oshima K."/>
            <person name="Suda W."/>
            <person name="Oshida Y."/>
            <person name="Kitamura K."/>
            <person name="Iida Y."/>
            <person name="Hattori M."/>
            <person name="Ohkuma M."/>
        </authorList>
    </citation>
    <scope>NUCLEOTIDE SEQUENCE [LARGE SCALE GENOMIC DNA]</scope>
    <source>
        <strain evidence="2 3">JCM 16418</strain>
    </source>
</reference>
<dbReference type="GO" id="GO:0003677">
    <property type="term" value="F:DNA binding"/>
    <property type="evidence" value="ECO:0007669"/>
    <property type="project" value="InterPro"/>
</dbReference>
<gene>
    <name evidence="2" type="ORF">JCM16418_2896</name>
</gene>
<dbReference type="InterPro" id="IPR027417">
    <property type="entry name" value="P-loop_NTPase"/>
</dbReference>
<dbReference type="SMART" id="SM00487">
    <property type="entry name" value="DEXDc"/>
    <property type="match status" value="1"/>
</dbReference>
<name>W7YVZ0_9BACL</name>
<organism evidence="2 3">
    <name type="scientific">Paenibacillus pini JCM 16418</name>
    <dbReference type="NCBI Taxonomy" id="1236976"/>
    <lineage>
        <taxon>Bacteria</taxon>
        <taxon>Bacillati</taxon>
        <taxon>Bacillota</taxon>
        <taxon>Bacilli</taxon>
        <taxon>Bacillales</taxon>
        <taxon>Paenibacillaceae</taxon>
        <taxon>Paenibacillus</taxon>
    </lineage>
</organism>
<evidence type="ECO:0000259" key="1">
    <source>
        <dbReference type="PROSITE" id="PS51192"/>
    </source>
</evidence>
<dbReference type="GO" id="GO:0016787">
    <property type="term" value="F:hydrolase activity"/>
    <property type="evidence" value="ECO:0007669"/>
    <property type="project" value="InterPro"/>
</dbReference>
<dbReference type="Gene3D" id="3.30.870.10">
    <property type="entry name" value="Endonuclease Chain A"/>
    <property type="match status" value="1"/>
</dbReference>
<sequence length="507" mass="57900">MTSAALNHENTVLSPVDGSLVPYSPQLLINNPRKNESILSSVIEELTHCQSFMFIVAFVTESGLATLKSYLLDLKAKGITGRLLTSTYLYFNHPKVFRELLKIENMDVRLTDLKGFHSKGYIFNKDADHALIIGSANLTVQALKINYEWNVKLKLNPEDEFLLQIRSQFEEVWNSANMLTEEWILNYEKIFVEFAARNIMNEELATVVERNNEVILHTIEPNNMQLAALENIKAVRLASQKRALVISATGTGKTYLSAFDVRNFNPKRLLFIAHREQILLKAKSDYMNVVGGVEQDYGMLSSTGKNIQAKYLFATIQTMSKPDVLSQFDPEAFDYILIDEVHKAGASSYRKVIEYFNPQFMLGMTATPERSDDFNIYQLFDYNVAYEIRLQAALEEDMLCPFHYFGVTDYEMNGETIDDSTILSKLVNDERVDHIIDKLEYYGFSGDKVKGLIFCSRKEEAINLSGMFNDKGYRTVALAGDNGVEDREMQIRAREGGTRLYHNRRNL</sequence>
<keyword evidence="2" id="KW-0378">Hydrolase</keyword>
<keyword evidence="2" id="KW-0067">ATP-binding</keyword>
<dbReference type="PANTHER" id="PTHR47396">
    <property type="entry name" value="TYPE I RESTRICTION ENZYME ECOKI R PROTEIN"/>
    <property type="match status" value="1"/>
</dbReference>
<dbReference type="AlphaFoldDB" id="W7YVZ0"/>
<dbReference type="STRING" id="1236976.JCM16418_2896"/>
<keyword evidence="3" id="KW-1185">Reference proteome</keyword>
<dbReference type="PROSITE" id="PS51192">
    <property type="entry name" value="HELICASE_ATP_BIND_1"/>
    <property type="match status" value="1"/>
</dbReference>
<evidence type="ECO:0000313" key="2">
    <source>
        <dbReference type="EMBL" id="GAF08791.1"/>
    </source>
</evidence>
<dbReference type="Gene3D" id="3.40.50.300">
    <property type="entry name" value="P-loop containing nucleotide triphosphate hydrolases"/>
    <property type="match status" value="2"/>
</dbReference>